<dbReference type="GO" id="GO:0005634">
    <property type="term" value="C:nucleus"/>
    <property type="evidence" value="ECO:0007669"/>
    <property type="project" value="TreeGrafter"/>
</dbReference>
<comment type="caution">
    <text evidence="11">The sequence shown here is derived from an EMBL/GenBank/DDBJ whole genome shotgun (WGS) entry which is preliminary data.</text>
</comment>
<feature type="compositionally biased region" description="Basic residues" evidence="8">
    <location>
        <begin position="598"/>
        <end position="607"/>
    </location>
</feature>
<accession>A0A9P3G9V6</accession>
<evidence type="ECO:0000313" key="11">
    <source>
        <dbReference type="EMBL" id="GJE90075.1"/>
    </source>
</evidence>
<feature type="binding site" evidence="7">
    <location>
        <position position="189"/>
    </location>
    <ligand>
        <name>ATP</name>
        <dbReference type="ChEBI" id="CHEBI:30616"/>
    </ligand>
</feature>
<dbReference type="Gene3D" id="2.60.200.20">
    <property type="match status" value="1"/>
</dbReference>
<reference evidence="11 12" key="1">
    <citation type="submission" date="2021-08" db="EMBL/GenBank/DDBJ databases">
        <title>Draft Genome Sequence of Phanerochaete sordida strain YK-624.</title>
        <authorList>
            <person name="Mori T."/>
            <person name="Dohra H."/>
            <person name="Suzuki T."/>
            <person name="Kawagishi H."/>
            <person name="Hirai H."/>
        </authorList>
    </citation>
    <scope>NUCLEOTIDE SEQUENCE [LARGE SCALE GENOMIC DNA]</scope>
    <source>
        <strain evidence="11 12">YK-624</strain>
    </source>
</reference>
<name>A0A9P3G9V6_9APHY</name>
<feature type="domain" description="Protein kinase" evidence="10">
    <location>
        <begin position="160"/>
        <end position="434"/>
    </location>
</feature>
<dbReference type="SMART" id="SM00240">
    <property type="entry name" value="FHA"/>
    <property type="match status" value="1"/>
</dbReference>
<keyword evidence="3" id="KW-0808">Transferase</keyword>
<evidence type="ECO:0000313" key="12">
    <source>
        <dbReference type="Proteomes" id="UP000703269"/>
    </source>
</evidence>
<dbReference type="PROSITE" id="PS50011">
    <property type="entry name" value="PROTEIN_KINASE_DOM"/>
    <property type="match status" value="1"/>
</dbReference>
<evidence type="ECO:0000256" key="3">
    <source>
        <dbReference type="ARBA" id="ARBA00022679"/>
    </source>
</evidence>
<dbReference type="InterPro" id="IPR000253">
    <property type="entry name" value="FHA_dom"/>
</dbReference>
<proteinExistence type="inferred from homology"/>
<feature type="region of interest" description="Disordered" evidence="8">
    <location>
        <begin position="1"/>
        <end position="24"/>
    </location>
</feature>
<organism evidence="11 12">
    <name type="scientific">Phanerochaete sordida</name>
    <dbReference type="NCBI Taxonomy" id="48140"/>
    <lineage>
        <taxon>Eukaryota</taxon>
        <taxon>Fungi</taxon>
        <taxon>Dikarya</taxon>
        <taxon>Basidiomycota</taxon>
        <taxon>Agaricomycotina</taxon>
        <taxon>Agaricomycetes</taxon>
        <taxon>Polyporales</taxon>
        <taxon>Phanerochaetaceae</taxon>
        <taxon>Phanerochaete</taxon>
    </lineage>
</organism>
<dbReference type="SUPFAM" id="SSF49879">
    <property type="entry name" value="SMAD/FHA domain"/>
    <property type="match status" value="1"/>
</dbReference>
<dbReference type="InterPro" id="IPR008984">
    <property type="entry name" value="SMAD_FHA_dom_sf"/>
</dbReference>
<feature type="compositionally biased region" description="Polar residues" evidence="8">
    <location>
        <begin position="7"/>
        <end position="24"/>
    </location>
</feature>
<protein>
    <submittedName>
        <fullName evidence="11">Forkhead associated domain and Pkinase domain-containing protein</fullName>
    </submittedName>
</protein>
<evidence type="ECO:0000256" key="6">
    <source>
        <dbReference type="ARBA" id="ARBA00022840"/>
    </source>
</evidence>
<comment type="similarity">
    <text evidence="1">Belongs to the protein kinase superfamily. CAMK Ser/Thr protein kinase family. CHEK2 subfamily.</text>
</comment>
<dbReference type="SUPFAM" id="SSF56112">
    <property type="entry name" value="Protein kinase-like (PK-like)"/>
    <property type="match status" value="1"/>
</dbReference>
<dbReference type="CDD" id="cd00060">
    <property type="entry name" value="FHA"/>
    <property type="match status" value="1"/>
</dbReference>
<evidence type="ECO:0000259" key="10">
    <source>
        <dbReference type="PROSITE" id="PS50011"/>
    </source>
</evidence>
<dbReference type="SMART" id="SM00220">
    <property type="entry name" value="S_TKc"/>
    <property type="match status" value="1"/>
</dbReference>
<dbReference type="PROSITE" id="PS00107">
    <property type="entry name" value="PROTEIN_KINASE_ATP"/>
    <property type="match status" value="1"/>
</dbReference>
<dbReference type="Pfam" id="PF00498">
    <property type="entry name" value="FHA"/>
    <property type="match status" value="1"/>
</dbReference>
<keyword evidence="5" id="KW-0418">Kinase</keyword>
<dbReference type="Gene3D" id="1.10.510.10">
    <property type="entry name" value="Transferase(Phosphotransferase) domain 1"/>
    <property type="match status" value="1"/>
</dbReference>
<keyword evidence="6 7" id="KW-0067">ATP-binding</keyword>
<dbReference type="AlphaFoldDB" id="A0A9P3G9V6"/>
<feature type="region of interest" description="Disordered" evidence="8">
    <location>
        <begin position="470"/>
        <end position="500"/>
    </location>
</feature>
<dbReference type="CDD" id="cd05117">
    <property type="entry name" value="STKc_CAMK"/>
    <property type="match status" value="1"/>
</dbReference>
<evidence type="ECO:0000256" key="8">
    <source>
        <dbReference type="SAM" id="MobiDB-lite"/>
    </source>
</evidence>
<feature type="region of interest" description="Disordered" evidence="8">
    <location>
        <begin position="526"/>
        <end position="634"/>
    </location>
</feature>
<dbReference type="OrthoDB" id="10252171at2759"/>
<evidence type="ECO:0000256" key="7">
    <source>
        <dbReference type="PROSITE-ProRule" id="PRU10141"/>
    </source>
</evidence>
<dbReference type="PROSITE" id="PS00108">
    <property type="entry name" value="PROTEIN_KINASE_ST"/>
    <property type="match status" value="1"/>
</dbReference>
<dbReference type="PANTHER" id="PTHR24345">
    <property type="entry name" value="SERINE/THREONINE-PROTEIN KINASE PLK"/>
    <property type="match status" value="1"/>
</dbReference>
<evidence type="ECO:0000259" key="9">
    <source>
        <dbReference type="PROSITE" id="PS50006"/>
    </source>
</evidence>
<feature type="compositionally biased region" description="Acidic residues" evidence="8">
    <location>
        <begin position="566"/>
        <end position="577"/>
    </location>
</feature>
<evidence type="ECO:0000256" key="4">
    <source>
        <dbReference type="ARBA" id="ARBA00022741"/>
    </source>
</evidence>
<keyword evidence="12" id="KW-1185">Reference proteome</keyword>
<evidence type="ECO:0000256" key="1">
    <source>
        <dbReference type="ARBA" id="ARBA00005575"/>
    </source>
</evidence>
<evidence type="ECO:0000256" key="2">
    <source>
        <dbReference type="ARBA" id="ARBA00022527"/>
    </source>
</evidence>
<dbReference type="GO" id="GO:0004674">
    <property type="term" value="F:protein serine/threonine kinase activity"/>
    <property type="evidence" value="ECO:0007669"/>
    <property type="project" value="UniProtKB-KW"/>
</dbReference>
<feature type="domain" description="FHA" evidence="9">
    <location>
        <begin position="54"/>
        <end position="111"/>
    </location>
</feature>
<dbReference type="Proteomes" id="UP000703269">
    <property type="component" value="Unassembled WGS sequence"/>
</dbReference>
<dbReference type="EMBL" id="BPQB01000015">
    <property type="protein sequence ID" value="GJE90075.1"/>
    <property type="molecule type" value="Genomic_DNA"/>
</dbReference>
<dbReference type="InterPro" id="IPR017441">
    <property type="entry name" value="Protein_kinase_ATP_BS"/>
</dbReference>
<dbReference type="GO" id="GO:0005524">
    <property type="term" value="F:ATP binding"/>
    <property type="evidence" value="ECO:0007669"/>
    <property type="project" value="UniProtKB-UniRule"/>
</dbReference>
<dbReference type="InterPro" id="IPR011009">
    <property type="entry name" value="Kinase-like_dom_sf"/>
</dbReference>
<dbReference type="Pfam" id="PF00069">
    <property type="entry name" value="Pkinase"/>
    <property type="match status" value="1"/>
</dbReference>
<dbReference type="PANTHER" id="PTHR24345:SF91">
    <property type="entry name" value="SERINE_THREONINE-PROTEIN KINASE PLK4"/>
    <property type="match status" value="1"/>
</dbReference>
<dbReference type="InterPro" id="IPR000719">
    <property type="entry name" value="Prot_kinase_dom"/>
</dbReference>
<sequence length="634" mass="70611">MALDQWPATQVDSQQATQLSESSQRASETHLWGYLVPCSPQQRRIDFSREKTTYKIGRNRDKSIGNDHILSGMKISNQHCEFRWDGRDDKHSTITVFDNSSNGTFVNGEKIGKGRYAVLKEGNEIAFGTHQPNPGTAEDYRFIYRHLAGGPPVEGLYAHYDITEELGKGSFATVMKAMCKENGHWYAVKMIQTKNLKRSMTKQQANGDHITVDASLALHKEVQILQKLQHPNICQLKEVFYDPDYVHIVLEWIAGGDLLEYIIKRGGLSEDETRHITYQLCEALAYIHSQGIAHRDLKPENVLLTTDNPPIVKVADFGLAKAIDSLTMLRTMCGTPSYLAPEVVQQNGKEGYQKVVDSWSVGVIVFSMLTNSSPFIEPSYTTDVKTKILERTVDWTLLNTYHISPLARDFIRRLLEADPEQRLSLSDALRHDWLAPYAAEMRTKREVTATPPLTPARELPRDISMADAEHDAAEPPLSQTSSHYAVPGAFPSGSQDPARTLQRRRKILEQARGAGLDPSVPREMLSQVDEDSDDATTPTVARAGQPQRPLKRKAGDEFDSSLSPMPEDEGEDEDDEPGPSTRKGRMTSNSAPGTPGRRGPKAGRGRGGKAVVNGAEESDDTRVRRSNRLGQVRA</sequence>
<gene>
    <name evidence="11" type="ORF">PsYK624_061980</name>
</gene>
<dbReference type="FunFam" id="1.10.510.10:FF:000571">
    <property type="entry name" value="Maternal embryonic leucine zipper kinase"/>
    <property type="match status" value="1"/>
</dbReference>
<dbReference type="PROSITE" id="PS50006">
    <property type="entry name" value="FHA_DOMAIN"/>
    <property type="match status" value="1"/>
</dbReference>
<keyword evidence="4 7" id="KW-0547">Nucleotide-binding</keyword>
<dbReference type="InterPro" id="IPR008271">
    <property type="entry name" value="Ser/Thr_kinase_AS"/>
</dbReference>
<keyword evidence="2" id="KW-0723">Serine/threonine-protein kinase</keyword>
<evidence type="ECO:0000256" key="5">
    <source>
        <dbReference type="ARBA" id="ARBA00022777"/>
    </source>
</evidence>